<gene>
    <name evidence="8" type="ORF">GJV26_02510</name>
</gene>
<feature type="transmembrane region" description="Helical" evidence="6">
    <location>
        <begin position="183"/>
        <end position="203"/>
    </location>
</feature>
<feature type="transmembrane region" description="Helical" evidence="6">
    <location>
        <begin position="26"/>
        <end position="44"/>
    </location>
</feature>
<evidence type="ECO:0000256" key="4">
    <source>
        <dbReference type="ARBA" id="ARBA00022989"/>
    </source>
</evidence>
<comment type="subcellular location">
    <subcellularLocation>
        <location evidence="1">Cell membrane</location>
        <topology evidence="1">Multi-pass membrane protein</topology>
    </subcellularLocation>
</comment>
<dbReference type="Pfam" id="PF07690">
    <property type="entry name" value="MFS_1"/>
    <property type="match status" value="1"/>
</dbReference>
<accession>A0A6I3XHY8</accession>
<proteinExistence type="predicted"/>
<dbReference type="SUPFAM" id="SSF103473">
    <property type="entry name" value="MFS general substrate transporter"/>
    <property type="match status" value="1"/>
</dbReference>
<dbReference type="GO" id="GO:0022857">
    <property type="term" value="F:transmembrane transporter activity"/>
    <property type="evidence" value="ECO:0007669"/>
    <property type="project" value="InterPro"/>
</dbReference>
<feature type="transmembrane region" description="Helical" evidence="6">
    <location>
        <begin position="323"/>
        <end position="345"/>
    </location>
</feature>
<feature type="transmembrane region" description="Helical" evidence="6">
    <location>
        <begin position="352"/>
        <end position="377"/>
    </location>
</feature>
<evidence type="ECO:0000256" key="3">
    <source>
        <dbReference type="ARBA" id="ARBA00022692"/>
    </source>
</evidence>
<keyword evidence="9" id="KW-1185">Reference proteome</keyword>
<dbReference type="AlphaFoldDB" id="A0A6I3XHY8"/>
<feature type="transmembrane region" description="Helical" evidence="6">
    <location>
        <begin position="268"/>
        <end position="287"/>
    </location>
</feature>
<evidence type="ECO:0000259" key="7">
    <source>
        <dbReference type="PROSITE" id="PS50850"/>
    </source>
</evidence>
<evidence type="ECO:0000256" key="5">
    <source>
        <dbReference type="ARBA" id="ARBA00023136"/>
    </source>
</evidence>
<feature type="transmembrane region" description="Helical" evidence="6">
    <location>
        <begin position="153"/>
        <end position="177"/>
    </location>
</feature>
<evidence type="ECO:0000313" key="8">
    <source>
        <dbReference type="EMBL" id="MUI11365.1"/>
    </source>
</evidence>
<dbReference type="Gene3D" id="1.20.1250.20">
    <property type="entry name" value="MFS general substrate transporter like domains"/>
    <property type="match status" value="2"/>
</dbReference>
<dbReference type="GO" id="GO:0005886">
    <property type="term" value="C:plasma membrane"/>
    <property type="evidence" value="ECO:0007669"/>
    <property type="project" value="UniProtKB-SubCell"/>
</dbReference>
<name>A0A6I3XHY8_9BURK</name>
<evidence type="ECO:0000256" key="6">
    <source>
        <dbReference type="SAM" id="Phobius"/>
    </source>
</evidence>
<dbReference type="PROSITE" id="PS50850">
    <property type="entry name" value="MFS"/>
    <property type="match status" value="1"/>
</dbReference>
<feature type="transmembrane region" description="Helical" evidence="6">
    <location>
        <begin position="299"/>
        <end position="317"/>
    </location>
</feature>
<feature type="domain" description="Major facilitator superfamily (MFS) profile" evidence="7">
    <location>
        <begin position="26"/>
        <end position="413"/>
    </location>
</feature>
<feature type="transmembrane region" description="Helical" evidence="6">
    <location>
        <begin position="93"/>
        <end position="116"/>
    </location>
</feature>
<dbReference type="InterPro" id="IPR011701">
    <property type="entry name" value="MFS"/>
</dbReference>
<feature type="transmembrane region" description="Helical" evidence="6">
    <location>
        <begin position="64"/>
        <end position="84"/>
    </location>
</feature>
<dbReference type="PANTHER" id="PTHR43124:SF3">
    <property type="entry name" value="CHLORAMPHENICOL EFFLUX PUMP RV0191"/>
    <property type="match status" value="1"/>
</dbReference>
<dbReference type="InterPro" id="IPR020846">
    <property type="entry name" value="MFS_dom"/>
</dbReference>
<keyword evidence="2" id="KW-1003">Cell membrane</keyword>
<dbReference type="Proteomes" id="UP000431684">
    <property type="component" value="Unassembled WGS sequence"/>
</dbReference>
<evidence type="ECO:0000313" key="9">
    <source>
        <dbReference type="Proteomes" id="UP000431684"/>
    </source>
</evidence>
<evidence type="ECO:0000256" key="2">
    <source>
        <dbReference type="ARBA" id="ARBA00022475"/>
    </source>
</evidence>
<keyword evidence="4 6" id="KW-1133">Transmembrane helix</keyword>
<keyword evidence="5 6" id="KW-0472">Membrane</keyword>
<dbReference type="OrthoDB" id="8596007at2"/>
<reference evidence="8 9" key="1">
    <citation type="submission" date="2019-11" db="EMBL/GenBank/DDBJ databases">
        <title>Draft Genome Sequences of Six Type Strains of the Genus Massilia.</title>
        <authorList>
            <person name="Miess H."/>
            <person name="Frediansyah A."/>
            <person name="Goeker M."/>
            <person name="Gross H."/>
        </authorList>
    </citation>
    <scope>NUCLEOTIDE SEQUENCE [LARGE SCALE GENOMIC DNA]</scope>
    <source>
        <strain evidence="8 9">DSM 17513</strain>
    </source>
</reference>
<feature type="transmembrane region" description="Helical" evidence="6">
    <location>
        <begin position="389"/>
        <end position="409"/>
    </location>
</feature>
<evidence type="ECO:0000256" key="1">
    <source>
        <dbReference type="ARBA" id="ARBA00004651"/>
    </source>
</evidence>
<protein>
    <submittedName>
        <fullName evidence="8">MFS transporter</fullName>
    </submittedName>
</protein>
<dbReference type="InterPro" id="IPR036259">
    <property type="entry name" value="MFS_trans_sf"/>
</dbReference>
<dbReference type="InterPro" id="IPR050189">
    <property type="entry name" value="MFS_Efflux_Transporters"/>
</dbReference>
<comment type="caution">
    <text evidence="8">The sequence shown here is derived from an EMBL/GenBank/DDBJ whole genome shotgun (WGS) entry which is preliminary data.</text>
</comment>
<feature type="transmembrane region" description="Helical" evidence="6">
    <location>
        <begin position="122"/>
        <end position="141"/>
    </location>
</feature>
<feature type="transmembrane region" description="Helical" evidence="6">
    <location>
        <begin position="232"/>
        <end position="256"/>
    </location>
</feature>
<keyword evidence="3 6" id="KW-0812">Transmembrane</keyword>
<sequence length="427" mass="44983">MAVQCGPPVPIGPAMVSGSRGYENRMVLLLCVSVGIVFFDRNAINYLMPYIAPEMGVSNTQIGLLASGLSLAWAISGLGLAALIDRTGQRRRWLVGLMVVFSLCSVVSGLAAGFVALLAARVVMGLAEGPIVPVAQSIVALESSPLRRGLNMGIVQNLGGGLLGQFVAPIVVVGLAQTYGWRVAFYVAGIPGLLLALLCLLGLREPSRRERGAVGKERRKYSIVQLLRVRNIWLCCVVSCLMLSWLVLGWVFMPLYMIRVAQITESGMSLLLAVMGLSGALCGAFVASSLSDRYGRKPVMVLFCLIGVLSPAGLLLHGGDLPVTAFMLFLGASAAGTFPVFMAAIPSESLPLRYLGTSMALVSAVGEIVGGVCAPLFAGRGADLYGLTFPLYMQVGLAILASVVSLFLLETAPRIVGSANLEHEIVI</sequence>
<organism evidence="8 9">
    <name type="scientific">Pseudoduganella dura</name>
    <dbReference type="NCBI Taxonomy" id="321982"/>
    <lineage>
        <taxon>Bacteria</taxon>
        <taxon>Pseudomonadati</taxon>
        <taxon>Pseudomonadota</taxon>
        <taxon>Betaproteobacteria</taxon>
        <taxon>Burkholderiales</taxon>
        <taxon>Oxalobacteraceae</taxon>
        <taxon>Telluria group</taxon>
        <taxon>Pseudoduganella</taxon>
    </lineage>
</organism>
<dbReference type="EMBL" id="WNWM01000002">
    <property type="protein sequence ID" value="MUI11365.1"/>
    <property type="molecule type" value="Genomic_DNA"/>
</dbReference>
<dbReference type="PANTHER" id="PTHR43124">
    <property type="entry name" value="PURINE EFFLUX PUMP PBUE"/>
    <property type="match status" value="1"/>
</dbReference>